<evidence type="ECO:0000313" key="1">
    <source>
        <dbReference type="EMBL" id="CAJ2655746.1"/>
    </source>
</evidence>
<accession>A0ACB0KGU9</accession>
<gene>
    <name evidence="1" type="ORF">MILVUS5_LOCUS22634</name>
</gene>
<name>A0ACB0KGU9_TRIPR</name>
<proteinExistence type="predicted"/>
<reference evidence="1" key="1">
    <citation type="submission" date="2023-10" db="EMBL/GenBank/DDBJ databases">
        <authorList>
            <person name="Rodriguez Cubillos JULIANA M."/>
            <person name="De Vega J."/>
        </authorList>
    </citation>
    <scope>NUCLEOTIDE SEQUENCE</scope>
</reference>
<organism evidence="1 2">
    <name type="scientific">Trifolium pratense</name>
    <name type="common">Red clover</name>
    <dbReference type="NCBI Taxonomy" id="57577"/>
    <lineage>
        <taxon>Eukaryota</taxon>
        <taxon>Viridiplantae</taxon>
        <taxon>Streptophyta</taxon>
        <taxon>Embryophyta</taxon>
        <taxon>Tracheophyta</taxon>
        <taxon>Spermatophyta</taxon>
        <taxon>Magnoliopsida</taxon>
        <taxon>eudicotyledons</taxon>
        <taxon>Gunneridae</taxon>
        <taxon>Pentapetalae</taxon>
        <taxon>rosids</taxon>
        <taxon>fabids</taxon>
        <taxon>Fabales</taxon>
        <taxon>Fabaceae</taxon>
        <taxon>Papilionoideae</taxon>
        <taxon>50 kb inversion clade</taxon>
        <taxon>NPAAA clade</taxon>
        <taxon>Hologalegina</taxon>
        <taxon>IRL clade</taxon>
        <taxon>Trifolieae</taxon>
        <taxon>Trifolium</taxon>
    </lineage>
</organism>
<dbReference type="EMBL" id="CASHSV030000206">
    <property type="protein sequence ID" value="CAJ2655746.1"/>
    <property type="molecule type" value="Genomic_DNA"/>
</dbReference>
<comment type="caution">
    <text evidence="1">The sequence shown here is derived from an EMBL/GenBank/DDBJ whole genome shotgun (WGS) entry which is preliminary data.</text>
</comment>
<keyword evidence="2" id="KW-1185">Reference proteome</keyword>
<dbReference type="Proteomes" id="UP001177021">
    <property type="component" value="Unassembled WGS sequence"/>
</dbReference>
<evidence type="ECO:0000313" key="2">
    <source>
        <dbReference type="Proteomes" id="UP001177021"/>
    </source>
</evidence>
<sequence length="95" mass="10884">MDKNIVGDIDNLPEEDKQRMSTMVKQLQTRDSLRLYNSLVEKCFNNCVSTFYRSALNRGEETCVVRCAEKYLRLSSQVGIKFSDINQGAPTTDKQ</sequence>
<protein>
    <submittedName>
        <fullName evidence="1">Uncharacterized protein</fullName>
    </submittedName>
</protein>